<comment type="function">
    <text evidence="5">Regulatory subunit of the dolichol-phosphate mannose (DPM) synthase complex; essential for the ER localization.</text>
</comment>
<comment type="similarity">
    <text evidence="5">Belongs to the DPM2 family.</text>
</comment>
<evidence type="ECO:0000256" key="5">
    <source>
        <dbReference type="RuleBase" id="RU365084"/>
    </source>
</evidence>
<dbReference type="UniPathway" id="UPA00378"/>
<dbReference type="AlphaFoldDB" id="A0A0P1KUF1"/>
<keyword evidence="5" id="KW-0256">Endoplasmic reticulum</keyword>
<feature type="transmembrane region" description="Helical" evidence="5">
    <location>
        <begin position="38"/>
        <end position="63"/>
    </location>
</feature>
<keyword evidence="4 5" id="KW-0472">Membrane</keyword>
<name>A0A0P1KUF1_9SACH</name>
<dbReference type="Pfam" id="PF07297">
    <property type="entry name" value="DPM2"/>
    <property type="match status" value="1"/>
</dbReference>
<keyword evidence="2 5" id="KW-0812">Transmembrane</keyword>
<dbReference type="InterPro" id="IPR009914">
    <property type="entry name" value="DPM2"/>
</dbReference>
<evidence type="ECO:0000256" key="4">
    <source>
        <dbReference type="ARBA" id="ARBA00023136"/>
    </source>
</evidence>
<feature type="transmembrane region" description="Helical" evidence="5">
    <location>
        <begin position="5"/>
        <end position="23"/>
    </location>
</feature>
<proteinExistence type="inferred from homology"/>
<keyword evidence="3 5" id="KW-1133">Transmembrane helix</keyword>
<gene>
    <name evidence="6" type="ORF">LAQU0_S11e01772g</name>
</gene>
<dbReference type="Proteomes" id="UP000236544">
    <property type="component" value="Unassembled WGS sequence"/>
</dbReference>
<dbReference type="GO" id="GO:0030234">
    <property type="term" value="F:enzyme regulator activity"/>
    <property type="evidence" value="ECO:0007669"/>
    <property type="project" value="UniProtKB-UniRule"/>
</dbReference>
<evidence type="ECO:0000256" key="1">
    <source>
        <dbReference type="ARBA" id="ARBA00004141"/>
    </source>
</evidence>
<dbReference type="OrthoDB" id="311279at2759"/>
<reference evidence="7" key="1">
    <citation type="submission" date="2015-10" db="EMBL/GenBank/DDBJ databases">
        <authorList>
            <person name="Devillers H."/>
        </authorList>
    </citation>
    <scope>NUCLEOTIDE SEQUENCE [LARGE SCALE GENOMIC DNA]</scope>
</reference>
<evidence type="ECO:0000256" key="3">
    <source>
        <dbReference type="ARBA" id="ARBA00022989"/>
    </source>
</evidence>
<comment type="subunit">
    <text evidence="5">Component of the dolichol-phosphate mannose (DPM) synthase complex.</text>
</comment>
<comment type="pathway">
    <text evidence="5">Protein modification; protein glycosylation.</text>
</comment>
<comment type="subcellular location">
    <subcellularLocation>
        <location evidence="5">Endoplasmic reticulum membrane</location>
        <topology evidence="5">Multi-pass membrane protein</topology>
    </subcellularLocation>
    <subcellularLocation>
        <location evidence="1">Membrane</location>
        <topology evidence="1">Multi-pass membrane protein</topology>
    </subcellularLocation>
</comment>
<accession>A0A0P1KUF1</accession>
<dbReference type="GO" id="GO:0005789">
    <property type="term" value="C:endoplasmic reticulum membrane"/>
    <property type="evidence" value="ECO:0007669"/>
    <property type="project" value="UniProtKB-SubCell"/>
</dbReference>
<dbReference type="EMBL" id="LN890568">
    <property type="protein sequence ID" value="CUS23676.1"/>
    <property type="molecule type" value="Genomic_DNA"/>
</dbReference>
<evidence type="ECO:0000313" key="6">
    <source>
        <dbReference type="EMBL" id="CUS23676.1"/>
    </source>
</evidence>
<keyword evidence="7" id="KW-1185">Reference proteome</keyword>
<dbReference type="GO" id="GO:0180047">
    <property type="term" value="P:dolichol phosphate mannose biosynthetic process"/>
    <property type="evidence" value="ECO:0007669"/>
    <property type="project" value="InterPro"/>
</dbReference>
<organism evidence="6 7">
    <name type="scientific">Lachancea quebecensis</name>
    <dbReference type="NCBI Taxonomy" id="1654605"/>
    <lineage>
        <taxon>Eukaryota</taxon>
        <taxon>Fungi</taxon>
        <taxon>Dikarya</taxon>
        <taxon>Ascomycota</taxon>
        <taxon>Saccharomycotina</taxon>
        <taxon>Saccharomycetes</taxon>
        <taxon>Saccharomycetales</taxon>
        <taxon>Saccharomycetaceae</taxon>
        <taxon>Lachancea</taxon>
    </lineage>
</organism>
<evidence type="ECO:0000256" key="2">
    <source>
        <dbReference type="ARBA" id="ARBA00022692"/>
    </source>
</evidence>
<sequence>MNRFAILVILFTYYLVWLLLPIFELEDKVWLFPLPSKYAVILPILLVNVGVFLVVSFLGLLLVHRYEVKE</sequence>
<protein>
    <recommendedName>
        <fullName evidence="5">Dolichol phosphate-mannose biosynthesis regulatory protein</fullName>
    </recommendedName>
</protein>
<evidence type="ECO:0000313" key="7">
    <source>
        <dbReference type="Proteomes" id="UP000236544"/>
    </source>
</evidence>